<keyword evidence="8" id="KW-1185">Reference proteome</keyword>
<dbReference type="GO" id="GO:0003985">
    <property type="term" value="F:acetyl-CoA C-acetyltransferase activity"/>
    <property type="evidence" value="ECO:0007669"/>
    <property type="project" value="TreeGrafter"/>
</dbReference>
<dbReference type="InterPro" id="IPR002155">
    <property type="entry name" value="Thiolase"/>
</dbReference>
<dbReference type="OrthoDB" id="5404651at2759"/>
<dbReference type="PANTHER" id="PTHR18919">
    <property type="entry name" value="ACETYL-COA C-ACYLTRANSFERASE"/>
    <property type="match status" value="1"/>
</dbReference>
<evidence type="ECO:0000313" key="7">
    <source>
        <dbReference type="EMBL" id="CAG5014879.1"/>
    </source>
</evidence>
<dbReference type="AlphaFoldDB" id="A0A8S3XB92"/>
<evidence type="ECO:0000256" key="1">
    <source>
        <dbReference type="ARBA" id="ARBA00010982"/>
    </source>
</evidence>
<feature type="domain" description="Thiolase N-terminal" evidence="5">
    <location>
        <begin position="85"/>
        <end position="247"/>
    </location>
</feature>
<evidence type="ECO:0000259" key="6">
    <source>
        <dbReference type="Pfam" id="PF02803"/>
    </source>
</evidence>
<gene>
    <name evidence="7" type="ORF">PAPOLLO_LOCUS16236</name>
</gene>
<dbReference type="Pfam" id="PF00108">
    <property type="entry name" value="Thiolase_N"/>
    <property type="match status" value="1"/>
</dbReference>
<evidence type="ECO:0000256" key="4">
    <source>
        <dbReference type="RuleBase" id="RU003557"/>
    </source>
</evidence>
<dbReference type="Proteomes" id="UP000691718">
    <property type="component" value="Unassembled WGS sequence"/>
</dbReference>
<dbReference type="EMBL" id="CAJQZP010001064">
    <property type="protein sequence ID" value="CAG5014879.1"/>
    <property type="molecule type" value="Genomic_DNA"/>
</dbReference>
<dbReference type="InterPro" id="IPR020616">
    <property type="entry name" value="Thiolase_N"/>
</dbReference>
<dbReference type="CDD" id="cd00751">
    <property type="entry name" value="thiolase"/>
    <property type="match status" value="1"/>
</dbReference>
<evidence type="ECO:0000259" key="5">
    <source>
        <dbReference type="Pfam" id="PF00108"/>
    </source>
</evidence>
<comment type="similarity">
    <text evidence="1 4">Belongs to the thiolase-like superfamily. Thiolase family.</text>
</comment>
<proteinExistence type="inferred from homology"/>
<feature type="domain" description="Thiolase C-terminal" evidence="6">
    <location>
        <begin position="255"/>
        <end position="375"/>
    </location>
</feature>
<keyword evidence="3 4" id="KW-0012">Acyltransferase</keyword>
<sequence length="377" mass="40511">DILDELSASVQKLPQPWLLMYADDIALVDGDKGRLTRRVHAWREALENGGLKLNVAKTEYMACNSTDLTSLRIGDGRHRRAHGQLQEILTGAANICLVGGTELMSSLPLLVRNVRFGTSLGTAYKLEDHIKKQLVDTFCGHSMEKIAEQIAKKYKLSREAVDQYTLLSHIKWSSAQEAKVFDDEITPTFAKVDKKDAIVRDEKPRSNLLLEDLATLAPVMDDGSIITSGNSSAPADGAAALILANEESVNKFKVTPMARLTAWACVGVDPVEAGLGAVVAILKLLAVSNKKIKDVDLFEINETFASQAIAIVKELRIDPSKVNVNGGALSVGNPVAATGARMAAHLSHQIRRNNARIAVAASSCGGGQGVAILLESL</sequence>
<dbReference type="PANTHER" id="PTHR18919:SF107">
    <property type="entry name" value="ACETYL-COA ACETYLTRANSFERASE, CYTOSOLIC"/>
    <property type="match status" value="1"/>
</dbReference>
<dbReference type="InterPro" id="IPR020617">
    <property type="entry name" value="Thiolase_C"/>
</dbReference>
<comment type="caution">
    <text evidence="7">The sequence shown here is derived from an EMBL/GenBank/DDBJ whole genome shotgun (WGS) entry which is preliminary data.</text>
</comment>
<dbReference type="NCBIfam" id="TIGR01930">
    <property type="entry name" value="AcCoA-C-Actrans"/>
    <property type="match status" value="1"/>
</dbReference>
<organism evidence="7 8">
    <name type="scientific">Parnassius apollo</name>
    <name type="common">Apollo butterfly</name>
    <name type="synonym">Papilio apollo</name>
    <dbReference type="NCBI Taxonomy" id="110799"/>
    <lineage>
        <taxon>Eukaryota</taxon>
        <taxon>Metazoa</taxon>
        <taxon>Ecdysozoa</taxon>
        <taxon>Arthropoda</taxon>
        <taxon>Hexapoda</taxon>
        <taxon>Insecta</taxon>
        <taxon>Pterygota</taxon>
        <taxon>Neoptera</taxon>
        <taxon>Endopterygota</taxon>
        <taxon>Lepidoptera</taxon>
        <taxon>Glossata</taxon>
        <taxon>Ditrysia</taxon>
        <taxon>Papilionoidea</taxon>
        <taxon>Papilionidae</taxon>
        <taxon>Parnassiinae</taxon>
        <taxon>Parnassini</taxon>
        <taxon>Parnassius</taxon>
        <taxon>Parnassius</taxon>
    </lineage>
</organism>
<evidence type="ECO:0000256" key="2">
    <source>
        <dbReference type="ARBA" id="ARBA00022679"/>
    </source>
</evidence>
<keyword evidence="2 4" id="KW-0808">Transferase</keyword>
<protein>
    <submittedName>
        <fullName evidence="7">(apollo) hypothetical protein</fullName>
    </submittedName>
</protein>
<dbReference type="Pfam" id="PF02803">
    <property type="entry name" value="Thiolase_C"/>
    <property type="match status" value="1"/>
</dbReference>
<evidence type="ECO:0000256" key="3">
    <source>
        <dbReference type="ARBA" id="ARBA00023315"/>
    </source>
</evidence>
<dbReference type="GO" id="GO:0006635">
    <property type="term" value="P:fatty acid beta-oxidation"/>
    <property type="evidence" value="ECO:0007669"/>
    <property type="project" value="TreeGrafter"/>
</dbReference>
<name>A0A8S3XB92_PARAO</name>
<accession>A0A8S3XB92</accession>
<feature type="non-terminal residue" evidence="7">
    <location>
        <position position="377"/>
    </location>
</feature>
<evidence type="ECO:0000313" key="8">
    <source>
        <dbReference type="Proteomes" id="UP000691718"/>
    </source>
</evidence>
<reference evidence="7" key="1">
    <citation type="submission" date="2021-04" db="EMBL/GenBank/DDBJ databases">
        <authorList>
            <person name="Tunstrom K."/>
        </authorList>
    </citation>
    <scope>NUCLEOTIDE SEQUENCE</scope>
</reference>
<dbReference type="GO" id="GO:0005739">
    <property type="term" value="C:mitochondrion"/>
    <property type="evidence" value="ECO:0007669"/>
    <property type="project" value="TreeGrafter"/>
</dbReference>